<dbReference type="STRING" id="158189.SpiBuddy_2512"/>
<dbReference type="SUPFAM" id="SSF54826">
    <property type="entry name" value="Enolase N-terminal domain-like"/>
    <property type="match status" value="1"/>
</dbReference>
<sequence length="343" mass="38010">MLRVTAIPRKLLLQNPFHIAHGSSDYRENVFLQIIHDSNVAYGEAAVVPYYGITKEQILQDLKQTITAEMILKREALTAVKRFSHSMSACAYTSAIQALVMQQSGPALAGSLEKQYQRGSSFTISYRADVQKMLDSIRTCGFSTIKLKAGFPDDVQRIRLIRQHFPDLVIRLDANQGWNFEQACNIISELNTLNIELIEEPIKGTVDEIRMLSELSEIPILLDETVQNAEDLRRYAPSVSGIVVKLAKSGGPQAARVLIAEAKQLGLEVMLSCMIESSLGIAHALTLEPLCKWIDLDAPTLLAEDVFSGLTYQDELPRCSISSLVPSDGLLQAFAMAKPFIEE</sequence>
<dbReference type="InterPro" id="IPR018110">
    <property type="entry name" value="Mandel_Rmase/mucon_lact_enz_CS"/>
</dbReference>
<dbReference type="InterPro" id="IPR013342">
    <property type="entry name" value="Mandelate_racemase_C"/>
</dbReference>
<dbReference type="SFLD" id="SFLDG00180">
    <property type="entry name" value="muconate_cycloisomerase"/>
    <property type="match status" value="1"/>
</dbReference>
<dbReference type="GO" id="GO:0003824">
    <property type="term" value="F:catalytic activity"/>
    <property type="evidence" value="ECO:0007669"/>
    <property type="project" value="UniProtKB-ARBA"/>
</dbReference>
<dbReference type="EMBL" id="CP002541">
    <property type="protein sequence ID" value="ADY14324.1"/>
    <property type="molecule type" value="Genomic_DNA"/>
</dbReference>
<dbReference type="Pfam" id="PF13378">
    <property type="entry name" value="MR_MLE_C"/>
    <property type="match status" value="1"/>
</dbReference>
<name>F0RRR5_SPHGB</name>
<dbReference type="HOGENOM" id="CLU_030273_4_3_12"/>
<dbReference type="Gene3D" id="3.20.20.120">
    <property type="entry name" value="Enolase-like C-terminal domain"/>
    <property type="match status" value="1"/>
</dbReference>
<organism evidence="3 4">
    <name type="scientific">Sphaerochaeta globosa (strain ATCC BAA-1886 / DSM 22777 / Buddy)</name>
    <name type="common">Spirochaeta sp. (strain Buddy)</name>
    <dbReference type="NCBI Taxonomy" id="158189"/>
    <lineage>
        <taxon>Bacteria</taxon>
        <taxon>Pseudomonadati</taxon>
        <taxon>Spirochaetota</taxon>
        <taxon>Spirochaetia</taxon>
        <taxon>Spirochaetales</taxon>
        <taxon>Sphaerochaetaceae</taxon>
        <taxon>Sphaerochaeta</taxon>
    </lineage>
</organism>
<evidence type="ECO:0000256" key="1">
    <source>
        <dbReference type="ARBA" id="ARBA00022723"/>
    </source>
</evidence>
<dbReference type="PANTHER" id="PTHR48073">
    <property type="entry name" value="O-SUCCINYLBENZOATE SYNTHASE-RELATED"/>
    <property type="match status" value="1"/>
</dbReference>
<reference evidence="4" key="1">
    <citation type="submission" date="2011-02" db="EMBL/GenBank/DDBJ databases">
        <title>Complete sequence of Spirochaeta sp. Buddy.</title>
        <authorList>
            <person name="Lucas S."/>
            <person name="Copeland A."/>
            <person name="Lapidus A."/>
            <person name="Cheng J.-F."/>
            <person name="Goodwin L."/>
            <person name="Pitluck S."/>
            <person name="Zeytun A."/>
            <person name="Detter J.C."/>
            <person name="Han C."/>
            <person name="Tapia R."/>
            <person name="Land M."/>
            <person name="Hauser L."/>
            <person name="Kyrpides N."/>
            <person name="Ivanova N."/>
            <person name="Mikhailova N."/>
            <person name="Pagani I."/>
            <person name="Ritalahti K.M."/>
            <person name="Loeffler F.E."/>
            <person name="Woyke T."/>
        </authorList>
    </citation>
    <scope>NUCLEOTIDE SEQUENCE [LARGE SCALE GENOMIC DNA]</scope>
    <source>
        <strain evidence="4">ATCC BAA-1886 / DSM 22777 / Buddy</strain>
    </source>
</reference>
<dbReference type="SMART" id="SM00922">
    <property type="entry name" value="MR_MLE"/>
    <property type="match status" value="1"/>
</dbReference>
<dbReference type="PANTHER" id="PTHR48073:SF2">
    <property type="entry name" value="O-SUCCINYLBENZOATE SYNTHASE"/>
    <property type="match status" value="1"/>
</dbReference>
<dbReference type="KEGG" id="sbu:SpiBuddy_2512"/>
<dbReference type="eggNOG" id="COG4948">
    <property type="taxonomic scope" value="Bacteria"/>
</dbReference>
<dbReference type="AlphaFoldDB" id="F0RRR5"/>
<dbReference type="SFLD" id="SFLDS00001">
    <property type="entry name" value="Enolase"/>
    <property type="match status" value="1"/>
</dbReference>
<dbReference type="Proteomes" id="UP000008466">
    <property type="component" value="Chromosome"/>
</dbReference>
<evidence type="ECO:0000313" key="4">
    <source>
        <dbReference type="Proteomes" id="UP000008466"/>
    </source>
</evidence>
<proteinExistence type="predicted"/>
<protein>
    <submittedName>
        <fullName evidence="3">Mandelate racemase/muconate lactonizing protein</fullName>
    </submittedName>
</protein>
<dbReference type="SFLD" id="SFLDF00009">
    <property type="entry name" value="o-succinylbenzoate_synthase"/>
    <property type="match status" value="1"/>
</dbReference>
<feature type="domain" description="Mandelate racemase/muconate lactonizing enzyme C-terminal" evidence="2">
    <location>
        <begin position="130"/>
        <end position="219"/>
    </location>
</feature>
<keyword evidence="1" id="KW-0479">Metal-binding</keyword>
<dbReference type="InterPro" id="IPR029017">
    <property type="entry name" value="Enolase-like_N"/>
</dbReference>
<dbReference type="Gene3D" id="3.30.390.10">
    <property type="entry name" value="Enolase-like, N-terminal domain"/>
    <property type="match status" value="1"/>
</dbReference>
<dbReference type="SUPFAM" id="SSF51604">
    <property type="entry name" value="Enolase C-terminal domain-like"/>
    <property type="match status" value="1"/>
</dbReference>
<dbReference type="GO" id="GO:0046872">
    <property type="term" value="F:metal ion binding"/>
    <property type="evidence" value="ECO:0007669"/>
    <property type="project" value="UniProtKB-KW"/>
</dbReference>
<keyword evidence="4" id="KW-1185">Reference proteome</keyword>
<dbReference type="PROSITE" id="PS00909">
    <property type="entry name" value="MR_MLE_2"/>
    <property type="match status" value="1"/>
</dbReference>
<dbReference type="InterPro" id="IPR036849">
    <property type="entry name" value="Enolase-like_C_sf"/>
</dbReference>
<gene>
    <name evidence="3" type="ordered locus">SpiBuddy_2512</name>
</gene>
<evidence type="ECO:0000259" key="2">
    <source>
        <dbReference type="SMART" id="SM00922"/>
    </source>
</evidence>
<evidence type="ECO:0000313" key="3">
    <source>
        <dbReference type="EMBL" id="ADY14324.1"/>
    </source>
</evidence>
<accession>F0RRR5</accession>
<dbReference type="GO" id="GO:0009063">
    <property type="term" value="P:amino acid catabolic process"/>
    <property type="evidence" value="ECO:0007669"/>
    <property type="project" value="InterPro"/>
</dbReference>
<dbReference type="RefSeq" id="WP_013608169.1">
    <property type="nucleotide sequence ID" value="NC_015152.1"/>
</dbReference>
<dbReference type="InterPro" id="IPR029065">
    <property type="entry name" value="Enolase_C-like"/>
</dbReference>